<feature type="region of interest" description="Disordered" evidence="2">
    <location>
        <begin position="1"/>
        <end position="20"/>
    </location>
</feature>
<evidence type="ECO:0000313" key="4">
    <source>
        <dbReference type="EMBL" id="MBL6277909.1"/>
    </source>
</evidence>
<evidence type="ECO:0000256" key="2">
    <source>
        <dbReference type="SAM" id="MobiDB-lite"/>
    </source>
</evidence>
<dbReference type="PANTHER" id="PTHR35526:SF3">
    <property type="entry name" value="ANTI-SIGMA-F FACTOR RSBW"/>
    <property type="match status" value="1"/>
</dbReference>
<feature type="region of interest" description="Disordered" evidence="2">
    <location>
        <begin position="147"/>
        <end position="168"/>
    </location>
</feature>
<keyword evidence="4" id="KW-0547">Nucleotide-binding</keyword>
<keyword evidence="1" id="KW-0418">Kinase</keyword>
<dbReference type="InterPro" id="IPR036890">
    <property type="entry name" value="HATPase_C_sf"/>
</dbReference>
<sequence length="168" mass="17038">MSNLDRPDANGPDGASSGGDEVESLLSLSFTGQTVTALRHLLAARIAAAGLGGDAAEDLVLAVHELVTNAVLHGGGRGRLELLRYPDRLVCEVSDHGPGGVGLTVQRPGTDTPGGRGLWLAHQLTGALTLIHRSDGMTATVTASLIAGPTDPTRAEGTATGDGGLPHR</sequence>
<organism evidence="4 5">
    <name type="scientific">Micromonospora fiedleri</name>
    <dbReference type="NCBI Taxonomy" id="1157498"/>
    <lineage>
        <taxon>Bacteria</taxon>
        <taxon>Bacillati</taxon>
        <taxon>Actinomycetota</taxon>
        <taxon>Actinomycetes</taxon>
        <taxon>Micromonosporales</taxon>
        <taxon>Micromonosporaceae</taxon>
        <taxon>Micromonospora</taxon>
    </lineage>
</organism>
<dbReference type="Proteomes" id="UP000661193">
    <property type="component" value="Unassembled WGS sequence"/>
</dbReference>
<protein>
    <submittedName>
        <fullName evidence="4">ATP-binding protein</fullName>
    </submittedName>
</protein>
<dbReference type="Pfam" id="PF13581">
    <property type="entry name" value="HATPase_c_2"/>
    <property type="match status" value="1"/>
</dbReference>
<keyword evidence="1" id="KW-0723">Serine/threonine-protein kinase</keyword>
<reference evidence="4 5" key="1">
    <citation type="submission" date="2021-01" db="EMBL/GenBank/DDBJ databases">
        <title>Genome sequencing of Micromonospora fiedleri MG-37.</title>
        <authorList>
            <person name="Moreland P.E.J."/>
            <person name="Stach J.E.M."/>
        </authorList>
    </citation>
    <scope>NUCLEOTIDE SEQUENCE [LARGE SCALE GENOMIC DNA]</scope>
    <source>
        <strain evidence="4 5">MG-37</strain>
    </source>
</reference>
<keyword evidence="1" id="KW-0808">Transferase</keyword>
<name>A0ABS1UNH8_9ACTN</name>
<dbReference type="InterPro" id="IPR050267">
    <property type="entry name" value="Anti-sigma-factor_SerPK"/>
</dbReference>
<dbReference type="CDD" id="cd16936">
    <property type="entry name" value="HATPase_RsbW-like"/>
    <property type="match status" value="1"/>
</dbReference>
<dbReference type="InterPro" id="IPR003594">
    <property type="entry name" value="HATPase_dom"/>
</dbReference>
<feature type="domain" description="Histidine kinase/HSP90-like ATPase" evidence="3">
    <location>
        <begin position="33"/>
        <end position="140"/>
    </location>
</feature>
<dbReference type="Gene3D" id="3.30.565.10">
    <property type="entry name" value="Histidine kinase-like ATPase, C-terminal domain"/>
    <property type="match status" value="1"/>
</dbReference>
<evidence type="ECO:0000256" key="1">
    <source>
        <dbReference type="ARBA" id="ARBA00022527"/>
    </source>
</evidence>
<comment type="caution">
    <text evidence="4">The sequence shown here is derived from an EMBL/GenBank/DDBJ whole genome shotgun (WGS) entry which is preliminary data.</text>
</comment>
<dbReference type="GO" id="GO:0005524">
    <property type="term" value="F:ATP binding"/>
    <property type="evidence" value="ECO:0007669"/>
    <property type="project" value="UniProtKB-KW"/>
</dbReference>
<dbReference type="PANTHER" id="PTHR35526">
    <property type="entry name" value="ANTI-SIGMA-F FACTOR RSBW-RELATED"/>
    <property type="match status" value="1"/>
</dbReference>
<evidence type="ECO:0000313" key="5">
    <source>
        <dbReference type="Proteomes" id="UP000661193"/>
    </source>
</evidence>
<keyword evidence="4" id="KW-0067">ATP-binding</keyword>
<dbReference type="EMBL" id="JAETXL010000006">
    <property type="protein sequence ID" value="MBL6277909.1"/>
    <property type="molecule type" value="Genomic_DNA"/>
</dbReference>
<dbReference type="RefSeq" id="WP_203222501.1">
    <property type="nucleotide sequence ID" value="NZ_JAETXL010000006.1"/>
</dbReference>
<proteinExistence type="predicted"/>
<keyword evidence="5" id="KW-1185">Reference proteome</keyword>
<gene>
    <name evidence="4" type="ORF">JMF97_17280</name>
</gene>
<accession>A0ABS1UNH8</accession>
<evidence type="ECO:0000259" key="3">
    <source>
        <dbReference type="Pfam" id="PF13581"/>
    </source>
</evidence>
<dbReference type="SUPFAM" id="SSF55874">
    <property type="entry name" value="ATPase domain of HSP90 chaperone/DNA topoisomerase II/histidine kinase"/>
    <property type="match status" value="1"/>
</dbReference>